<dbReference type="EMBL" id="QUNI01000010">
    <property type="protein sequence ID" value="REG96301.1"/>
    <property type="molecule type" value="Genomic_DNA"/>
</dbReference>
<evidence type="ECO:0000313" key="2">
    <source>
        <dbReference type="Proteomes" id="UP000257136"/>
    </source>
</evidence>
<comment type="caution">
    <text evidence="1">The sequence shown here is derived from an EMBL/GenBank/DDBJ whole genome shotgun (WGS) entry which is preliminary data.</text>
</comment>
<keyword evidence="2" id="KW-1185">Reference proteome</keyword>
<protein>
    <submittedName>
        <fullName evidence="1">Uncharacterized protein</fullName>
    </submittedName>
</protein>
<evidence type="ECO:0000313" key="1">
    <source>
        <dbReference type="EMBL" id="REG96301.1"/>
    </source>
</evidence>
<dbReference type="AlphaFoldDB" id="A0A3E0EDI9"/>
<proteinExistence type="predicted"/>
<reference evidence="1 2" key="1">
    <citation type="submission" date="2018-08" db="EMBL/GenBank/DDBJ databases">
        <title>Genomic Encyclopedia of Archaeal and Bacterial Type Strains, Phase II (KMG-II): from individual species to whole genera.</title>
        <authorList>
            <person name="Goeker M."/>
        </authorList>
    </citation>
    <scope>NUCLEOTIDE SEQUENCE [LARGE SCALE GENOMIC DNA]</scope>
    <source>
        <strain evidence="1 2">DSM 100880</strain>
    </source>
</reference>
<sequence length="57" mass="7074">MVFSELYNEYFKKQQICKRDLVKKYIHLQVIFFLIKERDILKEASFMASFFAVHYYI</sequence>
<organism evidence="1 2">
    <name type="scientific">Flavobacterium aquicola</name>
    <dbReference type="NCBI Taxonomy" id="1682742"/>
    <lineage>
        <taxon>Bacteria</taxon>
        <taxon>Pseudomonadati</taxon>
        <taxon>Bacteroidota</taxon>
        <taxon>Flavobacteriia</taxon>
        <taxon>Flavobacteriales</taxon>
        <taxon>Flavobacteriaceae</taxon>
        <taxon>Flavobacterium</taxon>
    </lineage>
</organism>
<dbReference type="Proteomes" id="UP000257136">
    <property type="component" value="Unassembled WGS sequence"/>
</dbReference>
<name>A0A3E0EDI9_9FLAO</name>
<accession>A0A3E0EDI9</accession>
<gene>
    <name evidence="1" type="ORF">C8P67_110127</name>
</gene>